<sequence>MHGKEAIRSAMGLSDMVYTSYLGDMEDAELMLRPAPGCNHLAWQTGHLIASEVSLLKSICPDTATELPEGFAEAHGKENIDCDDASKFCSKDEYLALMKKVRETSLAALDAITDEQLAAASPEQFQPWCPTVGAVFVLIGSHALMHSGQVVPVRRQLGKPVVI</sequence>
<proteinExistence type="predicted"/>
<comment type="caution">
    <text evidence="2">The sequence shown here is derived from an EMBL/GenBank/DDBJ whole genome shotgun (WGS) entry which is preliminary data.</text>
</comment>
<protein>
    <submittedName>
        <fullName evidence="2">DinB superfamily protein</fullName>
    </submittedName>
</protein>
<keyword evidence="3" id="KW-1185">Reference proteome</keyword>
<gene>
    <name evidence="2" type="ORF">SAMN06265222_10539</name>
</gene>
<dbReference type="InterPro" id="IPR034660">
    <property type="entry name" value="DinB/YfiT-like"/>
</dbReference>
<evidence type="ECO:0000259" key="1">
    <source>
        <dbReference type="Pfam" id="PF12867"/>
    </source>
</evidence>
<dbReference type="SUPFAM" id="SSF109854">
    <property type="entry name" value="DinB/YfiT-like putative metalloenzymes"/>
    <property type="match status" value="1"/>
</dbReference>
<dbReference type="Proteomes" id="UP001158067">
    <property type="component" value="Unassembled WGS sequence"/>
</dbReference>
<dbReference type="Pfam" id="PF12867">
    <property type="entry name" value="DinB_2"/>
    <property type="match status" value="1"/>
</dbReference>
<dbReference type="InterPro" id="IPR024775">
    <property type="entry name" value="DinB-like"/>
</dbReference>
<dbReference type="EMBL" id="FXUG01000005">
    <property type="protein sequence ID" value="SMP55778.1"/>
    <property type="molecule type" value="Genomic_DNA"/>
</dbReference>
<evidence type="ECO:0000313" key="2">
    <source>
        <dbReference type="EMBL" id="SMP55778.1"/>
    </source>
</evidence>
<feature type="domain" description="DinB-like" evidence="1">
    <location>
        <begin position="18"/>
        <end position="150"/>
    </location>
</feature>
<reference evidence="2 3" key="1">
    <citation type="submission" date="2017-05" db="EMBL/GenBank/DDBJ databases">
        <authorList>
            <person name="Varghese N."/>
            <person name="Submissions S."/>
        </authorList>
    </citation>
    <scope>NUCLEOTIDE SEQUENCE [LARGE SCALE GENOMIC DNA]</scope>
    <source>
        <strain evidence="2 3">DSM 25457</strain>
    </source>
</reference>
<dbReference type="Gene3D" id="1.20.120.450">
    <property type="entry name" value="dinb family like domain"/>
    <property type="match status" value="1"/>
</dbReference>
<evidence type="ECO:0000313" key="3">
    <source>
        <dbReference type="Proteomes" id="UP001158067"/>
    </source>
</evidence>
<accession>A0ABY1Q0S5</accession>
<organism evidence="2 3">
    <name type="scientific">Neorhodopirellula lusitana</name>
    <dbReference type="NCBI Taxonomy" id="445327"/>
    <lineage>
        <taxon>Bacteria</taxon>
        <taxon>Pseudomonadati</taxon>
        <taxon>Planctomycetota</taxon>
        <taxon>Planctomycetia</taxon>
        <taxon>Pirellulales</taxon>
        <taxon>Pirellulaceae</taxon>
        <taxon>Neorhodopirellula</taxon>
    </lineage>
</organism>
<name>A0ABY1Q0S5_9BACT</name>